<gene>
    <name evidence="1" type="ORF">IZO911_LOCUS4960</name>
    <name evidence="2" type="ORF">KXQ929_LOCUS34594</name>
</gene>
<dbReference type="Proteomes" id="UP000663860">
    <property type="component" value="Unassembled WGS sequence"/>
</dbReference>
<protein>
    <submittedName>
        <fullName evidence="1">Uncharacterized protein</fullName>
    </submittedName>
</protein>
<dbReference type="AlphaFoldDB" id="A0A813QD10"/>
<comment type="caution">
    <text evidence="1">The sequence shown here is derived from an EMBL/GenBank/DDBJ whole genome shotgun (WGS) entry which is preliminary data.</text>
</comment>
<evidence type="ECO:0000313" key="1">
    <source>
        <dbReference type="EMBL" id="CAF0765303.1"/>
    </source>
</evidence>
<accession>A0A813QD10</accession>
<sequence length="83" mass="9561">MLPLFEKEIDYHQYRLSDFGCSNDRTCCRAFGLSDEDYARCTLPDFRSFLSLSSRHDVPKMVDIVVQNGTKCDTQYGGCIQDH</sequence>
<name>A0A813QD10_9BILA</name>
<evidence type="ECO:0000313" key="2">
    <source>
        <dbReference type="EMBL" id="CAF4102145.1"/>
    </source>
</evidence>
<evidence type="ECO:0000313" key="3">
    <source>
        <dbReference type="Proteomes" id="UP000663860"/>
    </source>
</evidence>
<reference evidence="1" key="1">
    <citation type="submission" date="2021-02" db="EMBL/GenBank/DDBJ databases">
        <authorList>
            <person name="Nowell W R."/>
        </authorList>
    </citation>
    <scope>NUCLEOTIDE SEQUENCE</scope>
</reference>
<dbReference type="Proteomes" id="UP000663868">
    <property type="component" value="Unassembled WGS sequence"/>
</dbReference>
<organism evidence="1 3">
    <name type="scientific">Adineta steineri</name>
    <dbReference type="NCBI Taxonomy" id="433720"/>
    <lineage>
        <taxon>Eukaryota</taxon>
        <taxon>Metazoa</taxon>
        <taxon>Spiralia</taxon>
        <taxon>Gnathifera</taxon>
        <taxon>Rotifera</taxon>
        <taxon>Eurotatoria</taxon>
        <taxon>Bdelloidea</taxon>
        <taxon>Adinetida</taxon>
        <taxon>Adinetidae</taxon>
        <taxon>Adineta</taxon>
    </lineage>
</organism>
<proteinExistence type="predicted"/>
<dbReference type="EMBL" id="CAJOBB010004757">
    <property type="protein sequence ID" value="CAF4102145.1"/>
    <property type="molecule type" value="Genomic_DNA"/>
</dbReference>
<dbReference type="EMBL" id="CAJNOE010000028">
    <property type="protein sequence ID" value="CAF0765303.1"/>
    <property type="molecule type" value="Genomic_DNA"/>
</dbReference>